<keyword evidence="3" id="KW-1185">Reference proteome</keyword>
<dbReference type="PANTHER" id="PTHR43319:SF3">
    <property type="entry name" value="BETA-LACTAMASE-RELATED DOMAIN-CONTAINING PROTEIN"/>
    <property type="match status" value="1"/>
</dbReference>
<dbReference type="SUPFAM" id="SSF56601">
    <property type="entry name" value="beta-lactamase/transpeptidase-like"/>
    <property type="match status" value="1"/>
</dbReference>
<dbReference type="InterPro" id="IPR052907">
    <property type="entry name" value="Beta-lactamase/esterase"/>
</dbReference>
<gene>
    <name evidence="2" type="ORF">NBH00_04660</name>
</gene>
<organism evidence="2 3">
    <name type="scientific">Paraconexibacter antarcticus</name>
    <dbReference type="NCBI Taxonomy" id="2949664"/>
    <lineage>
        <taxon>Bacteria</taxon>
        <taxon>Bacillati</taxon>
        <taxon>Actinomycetota</taxon>
        <taxon>Thermoleophilia</taxon>
        <taxon>Solirubrobacterales</taxon>
        <taxon>Paraconexibacteraceae</taxon>
        <taxon>Paraconexibacter</taxon>
    </lineage>
</organism>
<accession>A0ABY5DX94</accession>
<dbReference type="EMBL" id="CP098502">
    <property type="protein sequence ID" value="UTI65507.1"/>
    <property type="molecule type" value="Genomic_DNA"/>
</dbReference>
<reference evidence="2 3" key="1">
    <citation type="submission" date="2022-06" db="EMBL/GenBank/DDBJ databases">
        <title>Paraconexibacter antarcticus.</title>
        <authorList>
            <person name="Kim C.S."/>
        </authorList>
    </citation>
    <scope>NUCLEOTIDE SEQUENCE [LARGE SCALE GENOMIC DNA]</scope>
    <source>
        <strain evidence="2 3">02-257</strain>
    </source>
</reference>
<dbReference type="Gene3D" id="3.40.710.10">
    <property type="entry name" value="DD-peptidase/beta-lactamase superfamily"/>
    <property type="match status" value="1"/>
</dbReference>
<evidence type="ECO:0000313" key="3">
    <source>
        <dbReference type="Proteomes" id="UP001056035"/>
    </source>
</evidence>
<dbReference type="InterPro" id="IPR001466">
    <property type="entry name" value="Beta-lactam-related"/>
</dbReference>
<dbReference type="Pfam" id="PF00144">
    <property type="entry name" value="Beta-lactamase"/>
    <property type="match status" value="1"/>
</dbReference>
<dbReference type="InterPro" id="IPR012338">
    <property type="entry name" value="Beta-lactam/transpept-like"/>
</dbReference>
<evidence type="ECO:0000313" key="2">
    <source>
        <dbReference type="EMBL" id="UTI65507.1"/>
    </source>
</evidence>
<evidence type="ECO:0000259" key="1">
    <source>
        <dbReference type="Pfam" id="PF00144"/>
    </source>
</evidence>
<dbReference type="PANTHER" id="PTHR43319">
    <property type="entry name" value="BETA-LACTAMASE-RELATED"/>
    <property type="match status" value="1"/>
</dbReference>
<proteinExistence type="predicted"/>
<name>A0ABY5DX94_9ACTN</name>
<dbReference type="RefSeq" id="WP_254572187.1">
    <property type="nucleotide sequence ID" value="NZ_CP098502.1"/>
</dbReference>
<sequence length="426" mass="46400">MAPLPPLPRLPLVSDPLRRIRVPRDLDSITAFGPEADPRDAGMTRDQVEAMWRSARRLYRSGVHPALQLCVRRDGHVVLDRAIGHASGNGPHDDADVPRVPVTTDTPFVIFSASKAITAMVVHLLDQRGVLHVGDRVADYVPEYARHGKEAITIAHVLSHRAGVPNLPGHVMDVDNLADRDLLVEVLCDARPASRAGKTLAYHAISGGFILGEVVRRATGDDIRTVLDREILAPLDFRFMNYGVAAEDLELVGRCYATGAPVLPPISNVLERALGKKPDDVVEASNDPRFLTGVIPAGNAVASATELSRFFELLRAGGELDGVRIFEPRTITRARSEQSYREIDFTLGFPTRYGLGFMLGAELLSLFGPNTEQAFGHLGYTNTIGWADPQRALAAALVTSGKPIVYPELPDLLALMRRIGRCVPFA</sequence>
<dbReference type="Proteomes" id="UP001056035">
    <property type="component" value="Chromosome"/>
</dbReference>
<protein>
    <submittedName>
        <fullName evidence="2">Beta-lactamase family protein</fullName>
    </submittedName>
</protein>
<feature type="domain" description="Beta-lactamase-related" evidence="1">
    <location>
        <begin position="57"/>
        <end position="403"/>
    </location>
</feature>